<dbReference type="CDD" id="cd05276">
    <property type="entry name" value="p53_inducible_oxidoreductase"/>
    <property type="match status" value="1"/>
</dbReference>
<keyword evidence="1" id="KW-0521">NADP</keyword>
<reference evidence="4 5" key="1">
    <citation type="submission" date="2017-03" db="EMBL/GenBank/DDBJ databases">
        <title>Genomes of endolithic fungi from Antarctica.</title>
        <authorList>
            <person name="Coleine C."/>
            <person name="Masonjones S."/>
            <person name="Stajich J.E."/>
        </authorList>
    </citation>
    <scope>NUCLEOTIDE SEQUENCE [LARGE SCALE GENOMIC DNA]</scope>
    <source>
        <strain evidence="4 5">CCFEE 5311</strain>
    </source>
</reference>
<evidence type="ECO:0000256" key="1">
    <source>
        <dbReference type="ARBA" id="ARBA00022857"/>
    </source>
</evidence>
<protein>
    <recommendedName>
        <fullName evidence="3">Enoyl reductase (ER) domain-containing protein</fullName>
    </recommendedName>
</protein>
<dbReference type="Gene3D" id="3.90.180.10">
    <property type="entry name" value="Medium-chain alcohol dehydrogenases, catalytic domain"/>
    <property type="match status" value="1"/>
</dbReference>
<dbReference type="Gene3D" id="3.40.50.720">
    <property type="entry name" value="NAD(P)-binding Rossmann-like Domain"/>
    <property type="match status" value="1"/>
</dbReference>
<dbReference type="STRING" id="329885.A0A4V5N8Z9"/>
<dbReference type="Proteomes" id="UP000310066">
    <property type="component" value="Unassembled WGS sequence"/>
</dbReference>
<dbReference type="InterPro" id="IPR014189">
    <property type="entry name" value="Quinone_OxRdtase_PIG3"/>
</dbReference>
<dbReference type="InterPro" id="IPR020843">
    <property type="entry name" value="ER"/>
</dbReference>
<dbReference type="SUPFAM" id="SSF51735">
    <property type="entry name" value="NAD(P)-binding Rossmann-fold domains"/>
    <property type="match status" value="1"/>
</dbReference>
<keyword evidence="2" id="KW-0560">Oxidoreductase</keyword>
<dbReference type="GO" id="GO:0016651">
    <property type="term" value="F:oxidoreductase activity, acting on NAD(P)H"/>
    <property type="evidence" value="ECO:0007669"/>
    <property type="project" value="TreeGrafter"/>
</dbReference>
<dbReference type="SUPFAM" id="SSF50129">
    <property type="entry name" value="GroES-like"/>
    <property type="match status" value="1"/>
</dbReference>
<organism evidence="4 5">
    <name type="scientific">Friedmanniomyces endolithicus</name>
    <dbReference type="NCBI Taxonomy" id="329885"/>
    <lineage>
        <taxon>Eukaryota</taxon>
        <taxon>Fungi</taxon>
        <taxon>Dikarya</taxon>
        <taxon>Ascomycota</taxon>
        <taxon>Pezizomycotina</taxon>
        <taxon>Dothideomycetes</taxon>
        <taxon>Dothideomycetidae</taxon>
        <taxon>Mycosphaerellales</taxon>
        <taxon>Teratosphaeriaceae</taxon>
        <taxon>Friedmanniomyces</taxon>
    </lineage>
</organism>
<name>A0A4V5N8Z9_9PEZI</name>
<sequence>MATMRAIDIKGGTGGIDALYINDQTPKPQVDHAKALIKVKCFGLNRMDLLQREGKYPLPPQAGKILGVEFSGTIEELASESERGFKKGDAVLGLAYGGAYAEYIAVSTHMLIHKPDELSWEQCAGIPETWITALQAMYLIGEFAEGKSILWHAGASAVSIAGQQLSVANGASAVFATARSDHKAEFCVKELGAKAAYNTETTDWAAEVLKATSGKGVDIIVDYIGPQTFAGNLSAAARDGRIVNLASLSGPTFKPGMPEPNLQQFVAKRLRFEGSSLRSRDEQYQGKLRDQLVDHALPKFKDGSFKVLIEKVFDWKDIQDAHRLMESNKVSYSAFIERRCEPLLTMLNGFAKLSIACKFLPLMRFNLN</sequence>
<proteinExistence type="predicted"/>
<evidence type="ECO:0000313" key="5">
    <source>
        <dbReference type="Proteomes" id="UP000310066"/>
    </source>
</evidence>
<dbReference type="InterPro" id="IPR011032">
    <property type="entry name" value="GroES-like_sf"/>
</dbReference>
<accession>A0A4V5N8Z9</accession>
<feature type="domain" description="Enoyl reductase (ER)" evidence="3">
    <location>
        <begin position="14"/>
        <end position="330"/>
    </location>
</feature>
<dbReference type="PANTHER" id="PTHR48106">
    <property type="entry name" value="QUINONE OXIDOREDUCTASE PIG3-RELATED"/>
    <property type="match status" value="1"/>
</dbReference>
<dbReference type="Pfam" id="PF08240">
    <property type="entry name" value="ADH_N"/>
    <property type="match status" value="1"/>
</dbReference>
<evidence type="ECO:0000313" key="4">
    <source>
        <dbReference type="EMBL" id="TKA45629.1"/>
    </source>
</evidence>
<dbReference type="EMBL" id="NAJP01000011">
    <property type="protein sequence ID" value="TKA45629.1"/>
    <property type="molecule type" value="Genomic_DNA"/>
</dbReference>
<evidence type="ECO:0000256" key="2">
    <source>
        <dbReference type="ARBA" id="ARBA00023002"/>
    </source>
</evidence>
<dbReference type="AlphaFoldDB" id="A0A4V5N8Z9"/>
<dbReference type="Pfam" id="PF00107">
    <property type="entry name" value="ADH_zinc_N"/>
    <property type="match status" value="1"/>
</dbReference>
<dbReference type="GO" id="GO:0070402">
    <property type="term" value="F:NADPH binding"/>
    <property type="evidence" value="ECO:0007669"/>
    <property type="project" value="TreeGrafter"/>
</dbReference>
<gene>
    <name evidence="4" type="ORF">B0A54_04168</name>
</gene>
<dbReference type="InterPro" id="IPR013154">
    <property type="entry name" value="ADH-like_N"/>
</dbReference>
<dbReference type="PANTHER" id="PTHR48106:SF18">
    <property type="entry name" value="QUINONE OXIDOREDUCTASE PIG3"/>
    <property type="match status" value="1"/>
</dbReference>
<evidence type="ECO:0000259" key="3">
    <source>
        <dbReference type="SMART" id="SM00829"/>
    </source>
</evidence>
<dbReference type="InterPro" id="IPR013149">
    <property type="entry name" value="ADH-like_C"/>
</dbReference>
<dbReference type="SMART" id="SM00829">
    <property type="entry name" value="PKS_ER"/>
    <property type="match status" value="1"/>
</dbReference>
<dbReference type="OrthoDB" id="203908at2759"/>
<comment type="caution">
    <text evidence="4">The sequence shown here is derived from an EMBL/GenBank/DDBJ whole genome shotgun (WGS) entry which is preliminary data.</text>
</comment>
<dbReference type="InterPro" id="IPR036291">
    <property type="entry name" value="NAD(P)-bd_dom_sf"/>
</dbReference>